<reference evidence="2 3" key="1">
    <citation type="submission" date="2017-11" db="EMBL/GenBank/DDBJ databases">
        <title>Complete genome of Rhizobium leguminosarum Norway, an ineffective micro-symbiont.</title>
        <authorList>
            <person name="Hoffrichter A."/>
            <person name="Liang J."/>
            <person name="Brachmann A."/>
            <person name="Marin M."/>
        </authorList>
    </citation>
    <scope>NUCLEOTIDE SEQUENCE [LARGE SCALE GENOMIC DNA]</scope>
    <source>
        <strain evidence="2 3">Norway</strain>
    </source>
</reference>
<dbReference type="AlphaFoldDB" id="A0A2K9YZ73"/>
<keyword evidence="1" id="KW-0472">Membrane</keyword>
<evidence type="ECO:0000256" key="1">
    <source>
        <dbReference type="SAM" id="Phobius"/>
    </source>
</evidence>
<name>A0A2K9YZ73_RHILE</name>
<organism evidence="2 3">
    <name type="scientific">Rhizobium leguminosarum</name>
    <dbReference type="NCBI Taxonomy" id="384"/>
    <lineage>
        <taxon>Bacteria</taxon>
        <taxon>Pseudomonadati</taxon>
        <taxon>Pseudomonadota</taxon>
        <taxon>Alphaproteobacteria</taxon>
        <taxon>Hyphomicrobiales</taxon>
        <taxon>Rhizobiaceae</taxon>
        <taxon>Rhizobium/Agrobacterium group</taxon>
        <taxon>Rhizobium</taxon>
    </lineage>
</organism>
<sequence length="57" mass="6587">MALLRYVSIFAAAYFLMALISTVIFGEPRWGGCFILLLFAEFSRLFTVWFNFALRGK</sequence>
<accession>A0A2K9YZ73</accession>
<feature type="transmembrane region" description="Helical" evidence="1">
    <location>
        <begin position="6"/>
        <end position="26"/>
    </location>
</feature>
<keyword evidence="1" id="KW-0812">Transmembrane</keyword>
<feature type="transmembrane region" description="Helical" evidence="1">
    <location>
        <begin position="33"/>
        <end position="54"/>
    </location>
</feature>
<keyword evidence="1" id="KW-1133">Transmembrane helix</keyword>
<proteinExistence type="predicted"/>
<protein>
    <submittedName>
        <fullName evidence="2">Uncharacterized protein</fullName>
    </submittedName>
</protein>
<dbReference type="Proteomes" id="UP000238523">
    <property type="component" value="Chromosome"/>
</dbReference>
<gene>
    <name evidence="2" type="ORF">CUJ84_Chr000859</name>
</gene>
<evidence type="ECO:0000313" key="3">
    <source>
        <dbReference type="Proteomes" id="UP000238523"/>
    </source>
</evidence>
<dbReference type="EMBL" id="CP025012">
    <property type="protein sequence ID" value="AUW41260.1"/>
    <property type="molecule type" value="Genomic_DNA"/>
</dbReference>
<evidence type="ECO:0000313" key="2">
    <source>
        <dbReference type="EMBL" id="AUW41260.1"/>
    </source>
</evidence>